<dbReference type="EMBL" id="JAPQKL010000002">
    <property type="protein sequence ID" value="KAJ5143494.1"/>
    <property type="molecule type" value="Genomic_DNA"/>
</dbReference>
<evidence type="ECO:0000313" key="3">
    <source>
        <dbReference type="Proteomes" id="UP001149079"/>
    </source>
</evidence>
<feature type="domain" description="Retrotransposon gag" evidence="1">
    <location>
        <begin position="34"/>
        <end position="128"/>
    </location>
</feature>
<reference evidence="2" key="2">
    <citation type="journal article" date="2023" name="IMA Fungus">
        <title>Comparative genomic study of the Penicillium genus elucidates a diverse pangenome and 15 lateral gene transfer events.</title>
        <authorList>
            <person name="Petersen C."/>
            <person name="Sorensen T."/>
            <person name="Nielsen M.R."/>
            <person name="Sondergaard T.E."/>
            <person name="Sorensen J.L."/>
            <person name="Fitzpatrick D.A."/>
            <person name="Frisvad J.C."/>
            <person name="Nielsen K.L."/>
        </authorList>
    </citation>
    <scope>NUCLEOTIDE SEQUENCE</scope>
    <source>
        <strain evidence="2">IBT 22155</strain>
    </source>
</reference>
<organism evidence="2 3">
    <name type="scientific">Penicillium bovifimosum</name>
    <dbReference type="NCBI Taxonomy" id="126998"/>
    <lineage>
        <taxon>Eukaryota</taxon>
        <taxon>Fungi</taxon>
        <taxon>Dikarya</taxon>
        <taxon>Ascomycota</taxon>
        <taxon>Pezizomycotina</taxon>
        <taxon>Eurotiomycetes</taxon>
        <taxon>Eurotiomycetidae</taxon>
        <taxon>Eurotiales</taxon>
        <taxon>Aspergillaceae</taxon>
        <taxon>Penicillium</taxon>
    </lineage>
</organism>
<dbReference type="InterPro" id="IPR005162">
    <property type="entry name" value="Retrotrans_gag_dom"/>
</dbReference>
<evidence type="ECO:0000313" key="2">
    <source>
        <dbReference type="EMBL" id="KAJ5143494.1"/>
    </source>
</evidence>
<dbReference type="Proteomes" id="UP001149079">
    <property type="component" value="Unassembled WGS sequence"/>
</dbReference>
<dbReference type="Pfam" id="PF03732">
    <property type="entry name" value="Retrotrans_gag"/>
    <property type="match status" value="1"/>
</dbReference>
<protein>
    <recommendedName>
        <fullName evidence="1">Retrotransposon gag domain-containing protein</fullName>
    </recommendedName>
</protein>
<dbReference type="RefSeq" id="XP_056525138.1">
    <property type="nucleotide sequence ID" value="XM_056663025.1"/>
</dbReference>
<name>A0A9W9HBL7_9EURO</name>
<dbReference type="OrthoDB" id="3686619at2759"/>
<gene>
    <name evidence="2" type="ORF">N7515_002281</name>
</gene>
<dbReference type="GeneID" id="81402195"/>
<proteinExistence type="predicted"/>
<comment type="caution">
    <text evidence="2">The sequence shown here is derived from an EMBL/GenBank/DDBJ whole genome shotgun (WGS) entry which is preliminary data.</text>
</comment>
<sequence>MATEKSSPILFLNLFSAPTHGDTTRPSRRCCTHYAASYLRGPAKKWFTPHLDEITGSCDFSTFEDLNPYAVIEGCLRRPRSGSHRKLRSLRQGNDSVATYYSKFISLVSILDWNDKAKRSQFRTGLKDDVKRLLIGRSSPHSFEDFVMV</sequence>
<evidence type="ECO:0000259" key="1">
    <source>
        <dbReference type="Pfam" id="PF03732"/>
    </source>
</evidence>
<reference evidence="2" key="1">
    <citation type="submission" date="2022-11" db="EMBL/GenBank/DDBJ databases">
        <authorList>
            <person name="Petersen C."/>
        </authorList>
    </citation>
    <scope>NUCLEOTIDE SEQUENCE</scope>
    <source>
        <strain evidence="2">IBT 22155</strain>
    </source>
</reference>
<accession>A0A9W9HBL7</accession>
<dbReference type="AlphaFoldDB" id="A0A9W9HBL7"/>
<keyword evidence="3" id="KW-1185">Reference proteome</keyword>